<evidence type="ECO:0000313" key="2">
    <source>
        <dbReference type="Proteomes" id="UP000323000"/>
    </source>
</evidence>
<keyword evidence="2" id="KW-1185">Reference proteome</keyword>
<dbReference type="AlphaFoldDB" id="A0A5C7GYR4"/>
<dbReference type="PANTHER" id="PTHR33103">
    <property type="entry name" value="OS01G0153900 PROTEIN"/>
    <property type="match status" value="1"/>
</dbReference>
<comment type="caution">
    <text evidence="1">The sequence shown here is derived from an EMBL/GenBank/DDBJ whole genome shotgun (WGS) entry which is preliminary data.</text>
</comment>
<proteinExistence type="predicted"/>
<evidence type="ECO:0000313" key="1">
    <source>
        <dbReference type="EMBL" id="TXG49679.1"/>
    </source>
</evidence>
<dbReference type="Proteomes" id="UP000323000">
    <property type="component" value="Chromosome 12"/>
</dbReference>
<organism evidence="1 2">
    <name type="scientific">Acer yangbiense</name>
    <dbReference type="NCBI Taxonomy" id="1000413"/>
    <lineage>
        <taxon>Eukaryota</taxon>
        <taxon>Viridiplantae</taxon>
        <taxon>Streptophyta</taxon>
        <taxon>Embryophyta</taxon>
        <taxon>Tracheophyta</taxon>
        <taxon>Spermatophyta</taxon>
        <taxon>Magnoliopsida</taxon>
        <taxon>eudicotyledons</taxon>
        <taxon>Gunneridae</taxon>
        <taxon>Pentapetalae</taxon>
        <taxon>rosids</taxon>
        <taxon>malvids</taxon>
        <taxon>Sapindales</taxon>
        <taxon>Sapindaceae</taxon>
        <taxon>Hippocastanoideae</taxon>
        <taxon>Acereae</taxon>
        <taxon>Acer</taxon>
    </lineage>
</organism>
<dbReference type="OrthoDB" id="2014278at2759"/>
<accession>A0A5C7GYR4</accession>
<dbReference type="InterPro" id="IPR007750">
    <property type="entry name" value="DUF674"/>
</dbReference>
<protein>
    <recommendedName>
        <fullName evidence="3">DUF674 domain-containing protein</fullName>
    </recommendedName>
</protein>
<evidence type="ECO:0008006" key="3">
    <source>
        <dbReference type="Google" id="ProtNLM"/>
    </source>
</evidence>
<reference evidence="2" key="1">
    <citation type="journal article" date="2019" name="Gigascience">
        <title>De novo genome assembly of the endangered Acer yangbiense, a plant species with extremely small populations endemic to Yunnan Province, China.</title>
        <authorList>
            <person name="Yang J."/>
            <person name="Wariss H.M."/>
            <person name="Tao L."/>
            <person name="Zhang R."/>
            <person name="Yun Q."/>
            <person name="Hollingsworth P."/>
            <person name="Dao Z."/>
            <person name="Luo G."/>
            <person name="Guo H."/>
            <person name="Ma Y."/>
            <person name="Sun W."/>
        </authorList>
    </citation>
    <scope>NUCLEOTIDE SEQUENCE [LARGE SCALE GENOMIC DNA]</scope>
    <source>
        <strain evidence="2">cv. Malutang</strain>
    </source>
</reference>
<dbReference type="PANTHER" id="PTHR33103:SF19">
    <property type="entry name" value="OS09G0544700 PROTEIN"/>
    <property type="match status" value="1"/>
</dbReference>
<name>A0A5C7GYR4_9ROSI</name>
<dbReference type="Pfam" id="PF05056">
    <property type="entry name" value="DUF674"/>
    <property type="match status" value="1"/>
</dbReference>
<gene>
    <name evidence="1" type="ORF">EZV62_025554</name>
</gene>
<sequence>MESSPKIKLQLFVDRNAEKVIFAEAGKDFVDFLFYLVSLPVTTVFSLLKEKTTVGSFGHIFESIENLSHDYLQPDQNKNSLLNPKAPIYASGISLMLADHDLANRKLYHCPNHWCVTDVPNLLCRTCKGKMTREEAIFVLPSAANTVENGFVKGLITYIVMDNLEFMPASAKNVVTLLNKLNVKDLSALEEIVVDLGVEEGLKLLNLSLECKTVLTSFYREYC</sequence>
<dbReference type="EMBL" id="VAHF01000012">
    <property type="protein sequence ID" value="TXG49679.1"/>
    <property type="molecule type" value="Genomic_DNA"/>
</dbReference>